<dbReference type="OrthoDB" id="25157at2759"/>
<comment type="caution">
    <text evidence="2">The sequence shown here is derived from an EMBL/GenBank/DDBJ whole genome shotgun (WGS) entry which is preliminary data.</text>
</comment>
<evidence type="ECO:0000313" key="2">
    <source>
        <dbReference type="EMBL" id="OMJ77559.1"/>
    </source>
</evidence>
<protein>
    <recommendedName>
        <fullName evidence="4">CCR4-NOT transcription complex subunit 10</fullName>
    </recommendedName>
</protein>
<comment type="similarity">
    <text evidence="1">Belongs to the CNOT10 family.</text>
</comment>
<dbReference type="AlphaFoldDB" id="A0A1R2BL64"/>
<gene>
    <name evidence="2" type="ORF">SteCoe_22807</name>
</gene>
<dbReference type="EMBL" id="MPUH01000568">
    <property type="protein sequence ID" value="OMJ77559.1"/>
    <property type="molecule type" value="Genomic_DNA"/>
</dbReference>
<dbReference type="InterPro" id="IPR039740">
    <property type="entry name" value="CNOT10"/>
</dbReference>
<evidence type="ECO:0000313" key="3">
    <source>
        <dbReference type="Proteomes" id="UP000187209"/>
    </source>
</evidence>
<dbReference type="Gene3D" id="1.25.40.10">
    <property type="entry name" value="Tetratricopeptide repeat domain"/>
    <property type="match status" value="1"/>
</dbReference>
<proteinExistence type="inferred from homology"/>
<dbReference type="Proteomes" id="UP000187209">
    <property type="component" value="Unassembled WGS sequence"/>
</dbReference>
<organism evidence="2 3">
    <name type="scientific">Stentor coeruleus</name>
    <dbReference type="NCBI Taxonomy" id="5963"/>
    <lineage>
        <taxon>Eukaryota</taxon>
        <taxon>Sar</taxon>
        <taxon>Alveolata</taxon>
        <taxon>Ciliophora</taxon>
        <taxon>Postciliodesmatophora</taxon>
        <taxon>Heterotrichea</taxon>
        <taxon>Heterotrichida</taxon>
        <taxon>Stentoridae</taxon>
        <taxon>Stentor</taxon>
    </lineage>
</organism>
<evidence type="ECO:0008006" key="4">
    <source>
        <dbReference type="Google" id="ProtNLM"/>
    </source>
</evidence>
<dbReference type="SUPFAM" id="SSF48452">
    <property type="entry name" value="TPR-like"/>
    <property type="match status" value="1"/>
</dbReference>
<accession>A0A1R2BL64</accession>
<reference evidence="2 3" key="1">
    <citation type="submission" date="2016-11" db="EMBL/GenBank/DDBJ databases">
        <title>The macronuclear genome of Stentor coeruleus: a giant cell with tiny introns.</title>
        <authorList>
            <person name="Slabodnick M."/>
            <person name="Ruby J.G."/>
            <person name="Reiff S.B."/>
            <person name="Swart E.C."/>
            <person name="Gosai S."/>
            <person name="Prabakaran S."/>
            <person name="Witkowska E."/>
            <person name="Larue G.E."/>
            <person name="Fisher S."/>
            <person name="Freeman R.M."/>
            <person name="Gunawardena J."/>
            <person name="Chu W."/>
            <person name="Stover N.A."/>
            <person name="Gregory B.D."/>
            <person name="Nowacki M."/>
            <person name="Derisi J."/>
            <person name="Roy S.W."/>
            <person name="Marshall W.F."/>
            <person name="Sood P."/>
        </authorList>
    </citation>
    <scope>NUCLEOTIDE SEQUENCE [LARGE SCALE GENOMIC DNA]</scope>
    <source>
        <strain evidence="2">WM001</strain>
    </source>
</reference>
<keyword evidence="3" id="KW-1185">Reference proteome</keyword>
<dbReference type="PANTHER" id="PTHR12979">
    <property type="entry name" value="CCR4-NOT TRANSCRIPTION COMPLEX SUBUNIT 10"/>
    <property type="match status" value="1"/>
</dbReference>
<evidence type="ECO:0000256" key="1">
    <source>
        <dbReference type="ARBA" id="ARBA00010080"/>
    </source>
</evidence>
<dbReference type="GO" id="GO:0017148">
    <property type="term" value="P:negative regulation of translation"/>
    <property type="evidence" value="ECO:0007669"/>
    <property type="project" value="TreeGrafter"/>
</dbReference>
<name>A0A1R2BL64_9CILI</name>
<dbReference type="GO" id="GO:0006402">
    <property type="term" value="P:mRNA catabolic process"/>
    <property type="evidence" value="ECO:0007669"/>
    <property type="project" value="TreeGrafter"/>
</dbReference>
<dbReference type="GO" id="GO:0030014">
    <property type="term" value="C:CCR4-NOT complex"/>
    <property type="evidence" value="ECO:0007669"/>
    <property type="project" value="InterPro"/>
</dbReference>
<dbReference type="InterPro" id="IPR011990">
    <property type="entry name" value="TPR-like_helical_dom_sf"/>
</dbReference>
<dbReference type="PANTHER" id="PTHR12979:SF5">
    <property type="entry name" value="CCR4-NOT TRANSCRIPTION COMPLEX SUBUNIT 10"/>
    <property type="match status" value="1"/>
</dbReference>
<sequence>MSFYSNFRDANFKASLSELEKSEQLHNIEIVKYYQSGCRDVNELLNKLQSLDNSPLRQYNLAVLLFYKENYGAALSYLVSLRDNLESLSEYIGIKACILLTETYIAMDMRFEARSCIERLENHDAFVSYLKDSPKLRYFAPLLVGAWIEETPQEDVNAAEYWLVVNILKCRFHLMLSESEPAKKALAQADIAWSRITNQNYENELFKTLQTQQIAIKNYLIAEIAYTEGNMNATLQQLNQAQIEILPLLGEKQAHPSCIPSRERLSHPIYHYNNLGCVHLRLGKPRLSRFYFTKALETLKAHTPVDVSKPLCTVTYHSSQRRADLLYNSALALLNSFKPKHALECLQEISPLMQSKPLYWYRVAECYVMMHLKTLAAGRREMLSDVCLSQTGKKYFLPSKVNYAFKEDEEKEQESLLEQAAMCLRNALSLCKEDEMKVNFLLLLCYVCMNTQPQCSLSSAQLLLHMEVTDSQRFISSMYASEALLILGKPRQAIEYLSHIPKDIKLKCHSTLSTAGAVFTEEVSSKFVQSINLSSAHLHAGNLPNAQQALNSALNYYNLTFQPAAQPSQPVPAPILNLAIYISLKMGNHAQAESFLRSRHIYAGMAYPKPSDTNSCR</sequence>